<protein>
    <submittedName>
        <fullName evidence="2">Uncharacterized protein</fullName>
    </submittedName>
</protein>
<evidence type="ECO:0000313" key="3">
    <source>
        <dbReference type="Proteomes" id="UP000000763"/>
    </source>
</evidence>
<accession>Q5QLL2</accession>
<gene>
    <name evidence="2" type="ORF">B1168H06.21</name>
</gene>
<dbReference type="EMBL" id="AP003563">
    <property type="protein sequence ID" value="BAD73590.1"/>
    <property type="molecule type" value="Genomic_DNA"/>
</dbReference>
<reference evidence="3" key="1">
    <citation type="journal article" date="2005" name="Nature">
        <title>The map-based sequence of the rice genome.</title>
        <authorList>
            <consortium name="International rice genome sequencing project (IRGSP)"/>
            <person name="Matsumoto T."/>
            <person name="Wu J."/>
            <person name="Kanamori H."/>
            <person name="Katayose Y."/>
            <person name="Fujisawa M."/>
            <person name="Namiki N."/>
            <person name="Mizuno H."/>
            <person name="Yamamoto K."/>
            <person name="Antonio B.A."/>
            <person name="Baba T."/>
            <person name="Sakata K."/>
            <person name="Nagamura Y."/>
            <person name="Aoki H."/>
            <person name="Arikawa K."/>
            <person name="Arita K."/>
            <person name="Bito T."/>
            <person name="Chiden Y."/>
            <person name="Fujitsuka N."/>
            <person name="Fukunaka R."/>
            <person name="Hamada M."/>
            <person name="Harada C."/>
            <person name="Hayashi A."/>
            <person name="Hijishita S."/>
            <person name="Honda M."/>
            <person name="Hosokawa S."/>
            <person name="Ichikawa Y."/>
            <person name="Idonuma A."/>
            <person name="Iijima M."/>
            <person name="Ikeda M."/>
            <person name="Ikeno M."/>
            <person name="Ito K."/>
            <person name="Ito S."/>
            <person name="Ito T."/>
            <person name="Ito Y."/>
            <person name="Ito Y."/>
            <person name="Iwabuchi A."/>
            <person name="Kamiya K."/>
            <person name="Karasawa W."/>
            <person name="Kurita K."/>
            <person name="Katagiri S."/>
            <person name="Kikuta A."/>
            <person name="Kobayashi H."/>
            <person name="Kobayashi N."/>
            <person name="Machita K."/>
            <person name="Maehara T."/>
            <person name="Masukawa M."/>
            <person name="Mizubayashi T."/>
            <person name="Mukai Y."/>
            <person name="Nagasaki H."/>
            <person name="Nagata Y."/>
            <person name="Naito S."/>
            <person name="Nakashima M."/>
            <person name="Nakama Y."/>
            <person name="Nakamichi Y."/>
            <person name="Nakamura M."/>
            <person name="Meguro A."/>
            <person name="Negishi M."/>
            <person name="Ohta I."/>
            <person name="Ohta T."/>
            <person name="Okamoto M."/>
            <person name="Ono N."/>
            <person name="Saji S."/>
            <person name="Sakaguchi M."/>
            <person name="Sakai K."/>
            <person name="Shibata M."/>
            <person name="Shimokawa T."/>
            <person name="Song J."/>
            <person name="Takazaki Y."/>
            <person name="Terasawa K."/>
            <person name="Tsugane M."/>
            <person name="Tsuji K."/>
            <person name="Ueda S."/>
            <person name="Waki K."/>
            <person name="Yamagata H."/>
            <person name="Yamamoto M."/>
            <person name="Yamamoto S."/>
            <person name="Yamane H."/>
            <person name="Yoshiki S."/>
            <person name="Yoshihara R."/>
            <person name="Yukawa K."/>
            <person name="Zhong H."/>
            <person name="Yano M."/>
            <person name="Yuan Q."/>
            <person name="Ouyang S."/>
            <person name="Liu J."/>
            <person name="Jones K.M."/>
            <person name="Gansberger K."/>
            <person name="Moffat K."/>
            <person name="Hill J."/>
            <person name="Bera J."/>
            <person name="Fadrosh D."/>
            <person name="Jin S."/>
            <person name="Johri S."/>
            <person name="Kim M."/>
            <person name="Overton L."/>
            <person name="Reardon M."/>
            <person name="Tsitrin T."/>
            <person name="Vuong H."/>
            <person name="Weaver B."/>
            <person name="Ciecko A."/>
            <person name="Tallon L."/>
            <person name="Jackson J."/>
            <person name="Pai G."/>
            <person name="Aken S.V."/>
            <person name="Utterback T."/>
            <person name="Reidmuller S."/>
            <person name="Feldblyum T."/>
            <person name="Hsiao J."/>
            <person name="Zismann V."/>
            <person name="Iobst S."/>
            <person name="de Vazeille A.R."/>
            <person name="Buell C.R."/>
            <person name="Ying K."/>
            <person name="Li Y."/>
            <person name="Lu T."/>
            <person name="Huang Y."/>
            <person name="Zhao Q."/>
            <person name="Feng Q."/>
            <person name="Zhang L."/>
            <person name="Zhu J."/>
            <person name="Weng Q."/>
            <person name="Mu J."/>
            <person name="Lu Y."/>
            <person name="Fan D."/>
            <person name="Liu Y."/>
            <person name="Guan J."/>
            <person name="Zhang Y."/>
            <person name="Yu S."/>
            <person name="Liu X."/>
            <person name="Zhang Y."/>
            <person name="Hong G."/>
            <person name="Han B."/>
            <person name="Choisne N."/>
            <person name="Demange N."/>
            <person name="Orjeda G."/>
            <person name="Samain S."/>
            <person name="Cattolico L."/>
            <person name="Pelletier E."/>
            <person name="Couloux A."/>
            <person name="Segurens B."/>
            <person name="Wincker P."/>
            <person name="D'Hont A."/>
            <person name="Scarpelli C."/>
            <person name="Weissenbach J."/>
            <person name="Salanoubat M."/>
            <person name="Quetier F."/>
            <person name="Yu Y."/>
            <person name="Kim H.R."/>
            <person name="Rambo T."/>
            <person name="Currie J."/>
            <person name="Collura K."/>
            <person name="Luo M."/>
            <person name="Yang T."/>
            <person name="Ammiraju J.S.S."/>
            <person name="Engler F."/>
            <person name="Soderlund C."/>
            <person name="Wing R.A."/>
            <person name="Palmer L.E."/>
            <person name="de la Bastide M."/>
            <person name="Spiegel L."/>
            <person name="Nascimento L."/>
            <person name="Zutavern T."/>
            <person name="O'Shaughnessy A."/>
            <person name="Dike S."/>
            <person name="Dedhia N."/>
            <person name="Preston R."/>
            <person name="Balija V."/>
            <person name="McCombie W.R."/>
            <person name="Chow T."/>
            <person name="Chen H."/>
            <person name="Chung M."/>
            <person name="Chen C."/>
            <person name="Shaw J."/>
            <person name="Wu H."/>
            <person name="Hsiao K."/>
            <person name="Chao Y."/>
            <person name="Chu M."/>
            <person name="Cheng C."/>
            <person name="Hour A."/>
            <person name="Lee P."/>
            <person name="Lin S."/>
            <person name="Lin Y."/>
            <person name="Liou J."/>
            <person name="Liu S."/>
            <person name="Hsing Y."/>
            <person name="Raghuvanshi S."/>
            <person name="Mohanty A."/>
            <person name="Bharti A.K."/>
            <person name="Gaur A."/>
            <person name="Gupta V."/>
            <person name="Kumar D."/>
            <person name="Ravi V."/>
            <person name="Vij S."/>
            <person name="Kapur A."/>
            <person name="Khurana P."/>
            <person name="Khurana P."/>
            <person name="Khurana J.P."/>
            <person name="Tyagi A.K."/>
            <person name="Gaikwad K."/>
            <person name="Singh A."/>
            <person name="Dalal V."/>
            <person name="Srivastava S."/>
            <person name="Dixit A."/>
            <person name="Pal A.K."/>
            <person name="Ghazi I.A."/>
            <person name="Yadav M."/>
            <person name="Pandit A."/>
            <person name="Bhargava A."/>
            <person name="Sureshbabu K."/>
            <person name="Batra K."/>
            <person name="Sharma T.R."/>
            <person name="Mohapatra T."/>
            <person name="Singh N.K."/>
            <person name="Messing J."/>
            <person name="Nelson A.B."/>
            <person name="Fuks G."/>
            <person name="Kavchok S."/>
            <person name="Keizer G."/>
            <person name="Linton E."/>
            <person name="Llaca V."/>
            <person name="Song R."/>
            <person name="Tanyolac B."/>
            <person name="Young S."/>
            <person name="Ho-Il K."/>
            <person name="Hahn J.H."/>
            <person name="Sangsakoo G."/>
            <person name="Vanavichit A."/>
            <person name="de Mattos Luiz.A.T."/>
            <person name="Zimmer P.D."/>
            <person name="Malone G."/>
            <person name="Dellagostin O."/>
            <person name="de Oliveira A.C."/>
            <person name="Bevan M."/>
            <person name="Bancroft I."/>
            <person name="Minx P."/>
            <person name="Cordum H."/>
            <person name="Wilson R."/>
            <person name="Cheng Z."/>
            <person name="Jin W."/>
            <person name="Jiang J."/>
            <person name="Leong S.A."/>
            <person name="Iwama H."/>
            <person name="Gojobori T."/>
            <person name="Itoh T."/>
            <person name="Niimura Y."/>
            <person name="Fujii Y."/>
            <person name="Habara T."/>
            <person name="Sakai H."/>
            <person name="Sato Y."/>
            <person name="Wilson G."/>
            <person name="Kumar K."/>
            <person name="McCouch S."/>
            <person name="Juretic N."/>
            <person name="Hoen D."/>
            <person name="Wright S."/>
            <person name="Bruskiewich R."/>
            <person name="Bureau T."/>
            <person name="Miyao A."/>
            <person name="Hirochika H."/>
            <person name="Nishikawa T."/>
            <person name="Kadowaki K."/>
            <person name="Sugiura M."/>
            <person name="Burr B."/>
            <person name="Sasaki T."/>
        </authorList>
    </citation>
    <scope>NUCLEOTIDE SEQUENCE [LARGE SCALE GENOMIC DNA]</scope>
    <source>
        <strain evidence="3">cv. Nipponbare</strain>
    </source>
</reference>
<proteinExistence type="predicted"/>
<sequence>MTNPIPSPSSHLSFSLRLPHTYPRSTELSSSPSLPFLLPCPPIPPAAGGAAAAAAGGAVPSGGHGGRWRAGEQAAGGAAPGGSHGRRPKVPRAAADVPSRLPAGVFFLGNFIGKGD</sequence>
<feature type="compositionally biased region" description="Low complexity" evidence="1">
    <location>
        <begin position="47"/>
        <end position="58"/>
    </location>
</feature>
<organism evidence="2 3">
    <name type="scientific">Oryza sativa subsp. japonica</name>
    <name type="common">Rice</name>
    <dbReference type="NCBI Taxonomy" id="39947"/>
    <lineage>
        <taxon>Eukaryota</taxon>
        <taxon>Viridiplantae</taxon>
        <taxon>Streptophyta</taxon>
        <taxon>Embryophyta</taxon>
        <taxon>Tracheophyta</taxon>
        <taxon>Spermatophyta</taxon>
        <taxon>Magnoliopsida</taxon>
        <taxon>Liliopsida</taxon>
        <taxon>Poales</taxon>
        <taxon>Poaceae</taxon>
        <taxon>BOP clade</taxon>
        <taxon>Oryzoideae</taxon>
        <taxon>Oryzeae</taxon>
        <taxon>Oryzinae</taxon>
        <taxon>Oryza</taxon>
        <taxon>Oryza sativa</taxon>
    </lineage>
</organism>
<dbReference type="Proteomes" id="UP000000763">
    <property type="component" value="Chromosome 1"/>
</dbReference>
<reference evidence="3" key="2">
    <citation type="journal article" date="2008" name="Nucleic Acids Res.">
        <title>The rice annotation project database (RAP-DB): 2008 update.</title>
        <authorList>
            <consortium name="The rice annotation project (RAP)"/>
        </authorList>
    </citation>
    <scope>GENOME REANNOTATION</scope>
    <source>
        <strain evidence="3">cv. Nipponbare</strain>
    </source>
</reference>
<feature type="region of interest" description="Disordered" evidence="1">
    <location>
        <begin position="47"/>
        <end position="95"/>
    </location>
</feature>
<evidence type="ECO:0000313" key="2">
    <source>
        <dbReference type="EMBL" id="BAD73590.1"/>
    </source>
</evidence>
<dbReference type="AlphaFoldDB" id="Q5QLL2"/>
<name>Q5QLL2_ORYSJ</name>
<evidence type="ECO:0000256" key="1">
    <source>
        <dbReference type="SAM" id="MobiDB-lite"/>
    </source>
</evidence>